<name>A0ABU1AMD2_9BACT</name>
<comment type="subunit">
    <text evidence="10">Monomer and homodimer. Part of the essential Sec protein translocation apparatus which comprises SecA, SecYEG and auxiliary proteins SecDF. Other proteins may also be involved.</text>
</comment>
<feature type="binding site" evidence="10">
    <location>
        <begin position="147"/>
        <end position="151"/>
    </location>
    <ligand>
        <name>ATP</name>
        <dbReference type="ChEBI" id="CHEBI:30616"/>
    </ligand>
</feature>
<dbReference type="Pfam" id="PF07517">
    <property type="entry name" value="SecA_DEAD"/>
    <property type="match status" value="1"/>
</dbReference>
<dbReference type="Proteomes" id="UP001243717">
    <property type="component" value="Unassembled WGS sequence"/>
</dbReference>
<dbReference type="EMBL" id="JARXIC010000039">
    <property type="protein sequence ID" value="MDQ8195965.1"/>
    <property type="molecule type" value="Genomic_DNA"/>
</dbReference>
<evidence type="ECO:0000259" key="13">
    <source>
        <dbReference type="PROSITE" id="PS51196"/>
    </source>
</evidence>
<dbReference type="InterPro" id="IPR014001">
    <property type="entry name" value="Helicase_ATP-bd"/>
</dbReference>
<dbReference type="InterPro" id="IPR027417">
    <property type="entry name" value="P-loop_NTPase"/>
</dbReference>
<dbReference type="PROSITE" id="PS51194">
    <property type="entry name" value="HELICASE_CTER"/>
    <property type="match status" value="1"/>
</dbReference>
<accession>A0ABU1AMD2</accession>
<keyword evidence="5 10" id="KW-0067">ATP-binding</keyword>
<dbReference type="RefSeq" id="WP_308986410.1">
    <property type="nucleotide sequence ID" value="NZ_JARXIC010000039.1"/>
</dbReference>
<evidence type="ECO:0000259" key="11">
    <source>
        <dbReference type="PROSITE" id="PS51192"/>
    </source>
</evidence>
<dbReference type="Gene3D" id="3.40.50.300">
    <property type="entry name" value="P-loop containing nucleotide triphosphate hydrolases"/>
    <property type="match status" value="2"/>
</dbReference>
<reference evidence="14 15" key="1">
    <citation type="submission" date="2023-04" db="EMBL/GenBank/DDBJ databases">
        <title>A novel bacteria isolated from coastal sediment.</title>
        <authorList>
            <person name="Liu X.-J."/>
            <person name="Du Z.-J."/>
        </authorList>
    </citation>
    <scope>NUCLEOTIDE SEQUENCE [LARGE SCALE GENOMIC DNA]</scope>
    <source>
        <strain evidence="14 15">SDUM461004</strain>
    </source>
</reference>
<keyword evidence="2 10" id="KW-1003">Cell membrane</keyword>
<feature type="domain" description="Helicase C-terminal" evidence="12">
    <location>
        <begin position="482"/>
        <end position="639"/>
    </location>
</feature>
<gene>
    <name evidence="10" type="primary">secA</name>
    <name evidence="14" type="ORF">QEH59_16135</name>
</gene>
<dbReference type="PROSITE" id="PS51196">
    <property type="entry name" value="SECA_MOTOR_DEAD"/>
    <property type="match status" value="1"/>
</dbReference>
<evidence type="ECO:0000256" key="9">
    <source>
        <dbReference type="ARBA" id="ARBA00023136"/>
    </source>
</evidence>
<dbReference type="PRINTS" id="PR00906">
    <property type="entry name" value="SECA"/>
</dbReference>
<evidence type="ECO:0000256" key="1">
    <source>
        <dbReference type="ARBA" id="ARBA00022448"/>
    </source>
</evidence>
<evidence type="ECO:0000313" key="15">
    <source>
        <dbReference type="Proteomes" id="UP001243717"/>
    </source>
</evidence>
<dbReference type="InterPro" id="IPR044722">
    <property type="entry name" value="SecA_SF2_C"/>
</dbReference>
<feature type="domain" description="Helicase ATP-binding" evidence="11">
    <location>
        <begin position="131"/>
        <end position="367"/>
    </location>
</feature>
<dbReference type="EC" id="7.4.2.8" evidence="10"/>
<dbReference type="PANTHER" id="PTHR30612:SF0">
    <property type="entry name" value="CHLOROPLAST PROTEIN-TRANSPORTING ATPASE"/>
    <property type="match status" value="1"/>
</dbReference>
<keyword evidence="9 10" id="KW-0472">Membrane</keyword>
<evidence type="ECO:0000256" key="8">
    <source>
        <dbReference type="ARBA" id="ARBA00023010"/>
    </source>
</evidence>
<dbReference type="SMART" id="SM00957">
    <property type="entry name" value="SecA_DEAD"/>
    <property type="match status" value="1"/>
</dbReference>
<dbReference type="InterPro" id="IPR011130">
    <property type="entry name" value="SecA_preprotein_X-link_dom"/>
</dbReference>
<evidence type="ECO:0000256" key="5">
    <source>
        <dbReference type="ARBA" id="ARBA00022840"/>
    </source>
</evidence>
<comment type="similarity">
    <text evidence="10">Belongs to the SecA family.</text>
</comment>
<evidence type="ECO:0000256" key="2">
    <source>
        <dbReference type="ARBA" id="ARBA00022475"/>
    </source>
</evidence>
<keyword evidence="3 10" id="KW-0963">Cytoplasm</keyword>
<evidence type="ECO:0000313" key="14">
    <source>
        <dbReference type="EMBL" id="MDQ8195965.1"/>
    </source>
</evidence>
<evidence type="ECO:0000256" key="7">
    <source>
        <dbReference type="ARBA" id="ARBA00022967"/>
    </source>
</evidence>
<dbReference type="SUPFAM" id="SSF52540">
    <property type="entry name" value="P-loop containing nucleoside triphosphate hydrolases"/>
    <property type="match status" value="2"/>
</dbReference>
<feature type="binding site" evidence="10">
    <location>
        <position position="557"/>
    </location>
    <ligand>
        <name>ATP</name>
        <dbReference type="ChEBI" id="CHEBI:30616"/>
    </ligand>
</feature>
<keyword evidence="8 10" id="KW-0811">Translocation</keyword>
<keyword evidence="15" id="KW-1185">Reference proteome</keyword>
<feature type="binding site" evidence="10">
    <location>
        <position position="129"/>
    </location>
    <ligand>
        <name>ATP</name>
        <dbReference type="ChEBI" id="CHEBI:30616"/>
    </ligand>
</feature>
<keyword evidence="1 10" id="KW-0813">Transport</keyword>
<evidence type="ECO:0000256" key="3">
    <source>
        <dbReference type="ARBA" id="ARBA00022490"/>
    </source>
</evidence>
<dbReference type="HAMAP" id="MF_01382">
    <property type="entry name" value="SecA"/>
    <property type="match status" value="1"/>
</dbReference>
<evidence type="ECO:0000256" key="6">
    <source>
        <dbReference type="ARBA" id="ARBA00022927"/>
    </source>
</evidence>
<feature type="domain" description="SecA family profile" evidence="13">
    <location>
        <begin position="44"/>
        <end position="631"/>
    </location>
</feature>
<evidence type="ECO:0000256" key="10">
    <source>
        <dbReference type="HAMAP-Rule" id="MF_01382"/>
    </source>
</evidence>
<comment type="subcellular location">
    <subcellularLocation>
        <location evidence="10">Cell membrane</location>
        <topology evidence="10">Peripheral membrane protein</topology>
        <orientation evidence="10">Cytoplasmic side</orientation>
    </subcellularLocation>
    <subcellularLocation>
        <location evidence="10">Cytoplasm</location>
    </subcellularLocation>
    <text evidence="10">Distribution is 50-50.</text>
</comment>
<keyword evidence="6 10" id="KW-0653">Protein transport</keyword>
<dbReference type="CDD" id="cd17928">
    <property type="entry name" value="DEXDc_SecA"/>
    <property type="match status" value="1"/>
</dbReference>
<proteinExistence type="inferred from homology"/>
<keyword evidence="7 10" id="KW-1278">Translocase</keyword>
<comment type="function">
    <text evidence="10">Part of the Sec protein translocase complex. Interacts with the SecYEG preprotein conducting channel. Has a central role in coupling the hydrolysis of ATP to the transfer of proteins into and across the cell membrane, serving as an ATP-driven molecular motor driving the stepwise translocation of polypeptide chains across the membrane.</text>
</comment>
<comment type="catalytic activity">
    <reaction evidence="10">
        <text>ATP + H2O + cellular proteinSide 1 = ADP + phosphate + cellular proteinSide 2.</text>
        <dbReference type="EC" id="7.4.2.8"/>
    </reaction>
</comment>
<keyword evidence="4 10" id="KW-0547">Nucleotide-binding</keyword>
<dbReference type="InterPro" id="IPR001650">
    <property type="entry name" value="Helicase_C-like"/>
</dbReference>
<dbReference type="PANTHER" id="PTHR30612">
    <property type="entry name" value="SECA INNER MEMBRANE COMPONENT OF SEC PROTEIN SECRETION SYSTEM"/>
    <property type="match status" value="1"/>
</dbReference>
<dbReference type="CDD" id="cd18803">
    <property type="entry name" value="SF2_C_secA"/>
    <property type="match status" value="1"/>
</dbReference>
<dbReference type="SMART" id="SM00958">
    <property type="entry name" value="SecA_PP_bind"/>
    <property type="match status" value="1"/>
</dbReference>
<sequence length="680" mass="76971">MAKPTSDRSKPAALKSVRFVAPRNEARRTEIREVEPVLSGLDGWVHDQVGRWKSKPVKSDAMWEQAGSIEQALRQLSQLSERQFQSELRAMRQQVRRHGANWPQQVGLALPLVAEAARRSLGLTAYRTQLMGALGIGSGSLVEMATGEGKTLTIALAAVIAGFTGKPCHVITANDYLATRDAAELSRLYEYCGLTVGAIAAELEGPQRRDVYLSDVVYCTGKELVADYLRDQIALGPLVESRRRAMTYLLRRRRWRDQLVLRGLNIAIVDEADNQLIDEAVTPLIISRKQENESMREACYAIDACASTFLPGEHYDVVERFKEIRLLPDGRQLIEEWCTERRGLLSAPDWVADLVLQSLQARHFFLRDQQYVMVDGKVVIVDEFTGRPMPGRNWRLGLHQAVEAKEGCEISAPSETLARLSFQNFYRYFEHLSGITGTAHESWREFWRIYDLPFLKVPYHKPNLRRDERAAFFASEEAKWAAIVDEIVHFNQLGRPVLVGTRSVDASEHLGRLLSQCHVECKILNAVRHDQEADIILRAGDDAAVTIATNMAGRGSDIRISNSVDKLGGLHVILTEGHESGRVDRQLRGRAARQGGQGSSRLFASFEDELFQRHLNRFMRFVTRKWIDWALPGRHAMLRWGFHFAQRRAERRSQRQRFQLMKQDQEIAKSVIGGGAKSAL</sequence>
<organism evidence="14 15">
    <name type="scientific">Thalassobacterium sedimentorum</name>
    <dbReference type="NCBI Taxonomy" id="3041258"/>
    <lineage>
        <taxon>Bacteria</taxon>
        <taxon>Pseudomonadati</taxon>
        <taxon>Verrucomicrobiota</taxon>
        <taxon>Opitutia</taxon>
        <taxon>Puniceicoccales</taxon>
        <taxon>Coraliomargaritaceae</taxon>
        <taxon>Thalassobacterium</taxon>
    </lineage>
</organism>
<comment type="caution">
    <text evidence="14">The sequence shown here is derived from an EMBL/GenBank/DDBJ whole genome shotgun (WGS) entry which is preliminary data.</text>
</comment>
<dbReference type="PROSITE" id="PS51192">
    <property type="entry name" value="HELICASE_ATP_BIND_1"/>
    <property type="match status" value="1"/>
</dbReference>
<dbReference type="Gene3D" id="3.90.1440.10">
    <property type="entry name" value="SecA, preprotein cross-linking domain"/>
    <property type="match status" value="1"/>
</dbReference>
<dbReference type="InterPro" id="IPR011115">
    <property type="entry name" value="SecA_DEAD"/>
</dbReference>
<protein>
    <recommendedName>
        <fullName evidence="10">Protein translocase subunit SecA</fullName>
        <ecNumber evidence="10">7.4.2.8</ecNumber>
    </recommendedName>
</protein>
<dbReference type="InterPro" id="IPR000185">
    <property type="entry name" value="SecA"/>
</dbReference>
<dbReference type="SUPFAM" id="SSF81767">
    <property type="entry name" value="Pre-protein crosslinking domain of SecA"/>
    <property type="match status" value="1"/>
</dbReference>
<dbReference type="Pfam" id="PF01043">
    <property type="entry name" value="SecA_PP_bind"/>
    <property type="match status" value="1"/>
</dbReference>
<evidence type="ECO:0000256" key="4">
    <source>
        <dbReference type="ARBA" id="ARBA00022741"/>
    </source>
</evidence>
<dbReference type="InterPro" id="IPR036670">
    <property type="entry name" value="SecA_X-link_sf"/>
</dbReference>
<dbReference type="Pfam" id="PF21090">
    <property type="entry name" value="P-loop_SecA"/>
    <property type="match status" value="1"/>
</dbReference>
<evidence type="ECO:0000259" key="12">
    <source>
        <dbReference type="PROSITE" id="PS51194"/>
    </source>
</evidence>
<dbReference type="InterPro" id="IPR014018">
    <property type="entry name" value="SecA_motor_DEAD"/>
</dbReference>